<evidence type="ECO:0000313" key="2">
    <source>
        <dbReference type="EMBL" id="CAA9401350.1"/>
    </source>
</evidence>
<dbReference type="EMBL" id="CADCUP010000148">
    <property type="protein sequence ID" value="CAA9401350.1"/>
    <property type="molecule type" value="Genomic_DNA"/>
</dbReference>
<feature type="compositionally biased region" description="Low complexity" evidence="1">
    <location>
        <begin position="27"/>
        <end position="37"/>
    </location>
</feature>
<protein>
    <submittedName>
        <fullName evidence="2">Uncharacterized protein</fullName>
    </submittedName>
</protein>
<feature type="non-terminal residue" evidence="2">
    <location>
        <position position="84"/>
    </location>
</feature>
<feature type="compositionally biased region" description="Basic residues" evidence="1">
    <location>
        <begin position="65"/>
        <end position="84"/>
    </location>
</feature>
<name>A0A6J4P6A1_9ACTN</name>
<proteinExistence type="predicted"/>
<sequence>EPLLADGARRRRPGQLAGHLGLRRRAVAAAGPGAHPLPGGGRDLLGAPQRTGGARPQAGAGDIPRRRRDRGPGHPGRRGRRPEI</sequence>
<accession>A0A6J4P6A1</accession>
<evidence type="ECO:0000256" key="1">
    <source>
        <dbReference type="SAM" id="MobiDB-lite"/>
    </source>
</evidence>
<gene>
    <name evidence="2" type="ORF">AVDCRST_MAG06-2211</name>
</gene>
<feature type="non-terminal residue" evidence="2">
    <location>
        <position position="1"/>
    </location>
</feature>
<organism evidence="2">
    <name type="scientific">uncultured Nocardioides sp</name>
    <dbReference type="NCBI Taxonomy" id="198441"/>
    <lineage>
        <taxon>Bacteria</taxon>
        <taxon>Bacillati</taxon>
        <taxon>Actinomycetota</taxon>
        <taxon>Actinomycetes</taxon>
        <taxon>Propionibacteriales</taxon>
        <taxon>Nocardioidaceae</taxon>
        <taxon>Nocardioides</taxon>
        <taxon>environmental samples</taxon>
    </lineage>
</organism>
<reference evidence="2" key="1">
    <citation type="submission" date="2020-02" db="EMBL/GenBank/DDBJ databases">
        <authorList>
            <person name="Meier V. D."/>
        </authorList>
    </citation>
    <scope>NUCLEOTIDE SEQUENCE</scope>
    <source>
        <strain evidence="2">AVDCRST_MAG06</strain>
    </source>
</reference>
<dbReference type="AlphaFoldDB" id="A0A6J4P6A1"/>
<feature type="region of interest" description="Disordered" evidence="1">
    <location>
        <begin position="1"/>
        <end position="84"/>
    </location>
</feature>